<proteinExistence type="predicted"/>
<feature type="region of interest" description="Disordered" evidence="1">
    <location>
        <begin position="1"/>
        <end position="26"/>
    </location>
</feature>
<gene>
    <name evidence="2" type="ORF">HPB52_007476</name>
</gene>
<comment type="caution">
    <text evidence="2">The sequence shown here is derived from an EMBL/GenBank/DDBJ whole genome shotgun (WGS) entry which is preliminary data.</text>
</comment>
<dbReference type="AlphaFoldDB" id="A0A9D4PMF7"/>
<organism evidence="2 3">
    <name type="scientific">Rhipicephalus sanguineus</name>
    <name type="common">Brown dog tick</name>
    <name type="synonym">Ixodes sanguineus</name>
    <dbReference type="NCBI Taxonomy" id="34632"/>
    <lineage>
        <taxon>Eukaryota</taxon>
        <taxon>Metazoa</taxon>
        <taxon>Ecdysozoa</taxon>
        <taxon>Arthropoda</taxon>
        <taxon>Chelicerata</taxon>
        <taxon>Arachnida</taxon>
        <taxon>Acari</taxon>
        <taxon>Parasitiformes</taxon>
        <taxon>Ixodida</taxon>
        <taxon>Ixodoidea</taxon>
        <taxon>Ixodidae</taxon>
        <taxon>Rhipicephalinae</taxon>
        <taxon>Rhipicephalus</taxon>
        <taxon>Rhipicephalus</taxon>
    </lineage>
</organism>
<reference evidence="2" key="2">
    <citation type="submission" date="2021-09" db="EMBL/GenBank/DDBJ databases">
        <authorList>
            <person name="Jia N."/>
            <person name="Wang J."/>
            <person name="Shi W."/>
            <person name="Du L."/>
            <person name="Sun Y."/>
            <person name="Zhan W."/>
            <person name="Jiang J."/>
            <person name="Wang Q."/>
            <person name="Zhang B."/>
            <person name="Ji P."/>
            <person name="Sakyi L.B."/>
            <person name="Cui X."/>
            <person name="Yuan T."/>
            <person name="Jiang B."/>
            <person name="Yang W."/>
            <person name="Lam T.T.-Y."/>
            <person name="Chang Q."/>
            <person name="Ding S."/>
            <person name="Wang X."/>
            <person name="Zhu J."/>
            <person name="Ruan X."/>
            <person name="Zhao L."/>
            <person name="Wei J."/>
            <person name="Que T."/>
            <person name="Du C."/>
            <person name="Cheng J."/>
            <person name="Dai P."/>
            <person name="Han X."/>
            <person name="Huang E."/>
            <person name="Gao Y."/>
            <person name="Liu J."/>
            <person name="Shao H."/>
            <person name="Ye R."/>
            <person name="Li L."/>
            <person name="Wei W."/>
            <person name="Wang X."/>
            <person name="Wang C."/>
            <person name="Huo Q."/>
            <person name="Li W."/>
            <person name="Guo W."/>
            <person name="Chen H."/>
            <person name="Chen S."/>
            <person name="Zhou L."/>
            <person name="Zhou L."/>
            <person name="Ni X."/>
            <person name="Tian J."/>
            <person name="Zhou Y."/>
            <person name="Sheng Y."/>
            <person name="Liu T."/>
            <person name="Pan Y."/>
            <person name="Xia L."/>
            <person name="Li J."/>
            <person name="Zhao F."/>
            <person name="Cao W."/>
        </authorList>
    </citation>
    <scope>NUCLEOTIDE SEQUENCE</scope>
    <source>
        <strain evidence="2">Rsan-2018</strain>
        <tissue evidence="2">Larvae</tissue>
    </source>
</reference>
<protein>
    <submittedName>
        <fullName evidence="2">Uncharacterized protein</fullName>
    </submittedName>
</protein>
<evidence type="ECO:0000256" key="1">
    <source>
        <dbReference type="SAM" id="MobiDB-lite"/>
    </source>
</evidence>
<feature type="region of interest" description="Disordered" evidence="1">
    <location>
        <begin position="43"/>
        <end position="63"/>
    </location>
</feature>
<dbReference type="Proteomes" id="UP000821837">
    <property type="component" value="Chromosome 6"/>
</dbReference>
<feature type="compositionally biased region" description="Polar residues" evidence="1">
    <location>
        <begin position="43"/>
        <end position="59"/>
    </location>
</feature>
<accession>A0A9D4PMF7</accession>
<name>A0A9D4PMF7_RHISA</name>
<evidence type="ECO:0000313" key="2">
    <source>
        <dbReference type="EMBL" id="KAH7947045.1"/>
    </source>
</evidence>
<sequence length="162" mass="17514">MLSKNKRGLAIPTRNRTSRGGKAGATSKDVTIVSNHFHGLTSKASSSIETRGPSVTTRSPRGDVAADASVLPIDLRPDNGSDSEDVVVILGSDRRPTIGTSTVEVTAVDFINWTTSRELSTFVALEDVDPNVVQNTATGAFRDETARTFDREENSLWYRYVG</sequence>
<reference evidence="2" key="1">
    <citation type="journal article" date="2020" name="Cell">
        <title>Large-Scale Comparative Analyses of Tick Genomes Elucidate Their Genetic Diversity and Vector Capacities.</title>
        <authorList>
            <consortium name="Tick Genome and Microbiome Consortium (TIGMIC)"/>
            <person name="Jia N."/>
            <person name="Wang J."/>
            <person name="Shi W."/>
            <person name="Du L."/>
            <person name="Sun Y."/>
            <person name="Zhan W."/>
            <person name="Jiang J.F."/>
            <person name="Wang Q."/>
            <person name="Zhang B."/>
            <person name="Ji P."/>
            <person name="Bell-Sakyi L."/>
            <person name="Cui X.M."/>
            <person name="Yuan T.T."/>
            <person name="Jiang B.G."/>
            <person name="Yang W.F."/>
            <person name="Lam T.T."/>
            <person name="Chang Q.C."/>
            <person name="Ding S.J."/>
            <person name="Wang X.J."/>
            <person name="Zhu J.G."/>
            <person name="Ruan X.D."/>
            <person name="Zhao L."/>
            <person name="Wei J.T."/>
            <person name="Ye R.Z."/>
            <person name="Que T.C."/>
            <person name="Du C.H."/>
            <person name="Zhou Y.H."/>
            <person name="Cheng J.X."/>
            <person name="Dai P.F."/>
            <person name="Guo W.B."/>
            <person name="Han X.H."/>
            <person name="Huang E.J."/>
            <person name="Li L.F."/>
            <person name="Wei W."/>
            <person name="Gao Y.C."/>
            <person name="Liu J.Z."/>
            <person name="Shao H.Z."/>
            <person name="Wang X."/>
            <person name="Wang C.C."/>
            <person name="Yang T.C."/>
            <person name="Huo Q.B."/>
            <person name="Li W."/>
            <person name="Chen H.Y."/>
            <person name="Chen S.E."/>
            <person name="Zhou L.G."/>
            <person name="Ni X.B."/>
            <person name="Tian J.H."/>
            <person name="Sheng Y."/>
            <person name="Liu T."/>
            <person name="Pan Y.S."/>
            <person name="Xia L.Y."/>
            <person name="Li J."/>
            <person name="Zhao F."/>
            <person name="Cao W.C."/>
        </authorList>
    </citation>
    <scope>NUCLEOTIDE SEQUENCE</scope>
    <source>
        <strain evidence="2">Rsan-2018</strain>
    </source>
</reference>
<dbReference type="EMBL" id="JABSTV010001252">
    <property type="protein sequence ID" value="KAH7947045.1"/>
    <property type="molecule type" value="Genomic_DNA"/>
</dbReference>
<evidence type="ECO:0000313" key="3">
    <source>
        <dbReference type="Proteomes" id="UP000821837"/>
    </source>
</evidence>
<keyword evidence="3" id="KW-1185">Reference proteome</keyword>